<dbReference type="InterPro" id="IPR041588">
    <property type="entry name" value="Integrase_H2C2"/>
</dbReference>
<keyword evidence="2" id="KW-0808">Transferase</keyword>
<dbReference type="Proteomes" id="UP000321393">
    <property type="component" value="Unassembled WGS sequence"/>
</dbReference>
<evidence type="ECO:0000259" key="1">
    <source>
        <dbReference type="Pfam" id="PF17921"/>
    </source>
</evidence>
<sequence>MLEKSKQGPDAEFELRVDEAIVKHRRLCVLSISELKDAVLEEAHSFLCAMHLGSTKMYRTLKKTYWWLGI</sequence>
<protein>
    <submittedName>
        <fullName evidence="2">Reverse transcriptase</fullName>
    </submittedName>
</protein>
<reference evidence="4 5" key="1">
    <citation type="submission" date="2019-08" db="EMBL/GenBank/DDBJ databases">
        <title>Draft genome sequences of two oriental melons (Cucumis melo L. var makuwa).</title>
        <authorList>
            <person name="Kwon S.-Y."/>
        </authorList>
    </citation>
    <scope>NUCLEOTIDE SEQUENCE [LARGE SCALE GENOMIC DNA]</scope>
    <source>
        <strain evidence="5">cv. Chang Bougi</strain>
        <strain evidence="4">cv. SW 3</strain>
        <tissue evidence="2">Leaf</tissue>
    </source>
</reference>
<comment type="caution">
    <text evidence="2">The sequence shown here is derived from an EMBL/GenBank/DDBJ whole genome shotgun (WGS) entry which is preliminary data.</text>
</comment>
<dbReference type="EMBL" id="SSTD01019361">
    <property type="protein sequence ID" value="TYJ96593.1"/>
    <property type="molecule type" value="Genomic_DNA"/>
</dbReference>
<keyword evidence="2" id="KW-0548">Nucleotidyltransferase</keyword>
<dbReference type="OrthoDB" id="1938712at2759"/>
<evidence type="ECO:0000313" key="2">
    <source>
        <dbReference type="EMBL" id="KAA0054874.1"/>
    </source>
</evidence>
<accession>A0A5A7UI81</accession>
<evidence type="ECO:0000313" key="3">
    <source>
        <dbReference type="EMBL" id="TYJ96593.1"/>
    </source>
</evidence>
<dbReference type="EMBL" id="SSTE01008657">
    <property type="protein sequence ID" value="KAA0054874.1"/>
    <property type="molecule type" value="Genomic_DNA"/>
</dbReference>
<name>A0A5A7UI81_CUCMM</name>
<dbReference type="Proteomes" id="UP000321947">
    <property type="component" value="Unassembled WGS sequence"/>
</dbReference>
<proteinExistence type="predicted"/>
<evidence type="ECO:0000313" key="4">
    <source>
        <dbReference type="Proteomes" id="UP000321393"/>
    </source>
</evidence>
<dbReference type="Gene3D" id="1.10.340.70">
    <property type="match status" value="1"/>
</dbReference>
<dbReference type="Pfam" id="PF17921">
    <property type="entry name" value="Integrase_H2C2"/>
    <property type="match status" value="1"/>
</dbReference>
<gene>
    <name evidence="3" type="ORF">E5676_scaffold1278G00110</name>
    <name evidence="2" type="ORF">E6C27_scaffold406G00950</name>
</gene>
<feature type="domain" description="Integrase zinc-binding" evidence="1">
    <location>
        <begin position="34"/>
        <end position="70"/>
    </location>
</feature>
<evidence type="ECO:0000313" key="5">
    <source>
        <dbReference type="Proteomes" id="UP000321947"/>
    </source>
</evidence>
<organism evidence="2 4">
    <name type="scientific">Cucumis melo var. makuwa</name>
    <name type="common">Oriental melon</name>
    <dbReference type="NCBI Taxonomy" id="1194695"/>
    <lineage>
        <taxon>Eukaryota</taxon>
        <taxon>Viridiplantae</taxon>
        <taxon>Streptophyta</taxon>
        <taxon>Embryophyta</taxon>
        <taxon>Tracheophyta</taxon>
        <taxon>Spermatophyta</taxon>
        <taxon>Magnoliopsida</taxon>
        <taxon>eudicotyledons</taxon>
        <taxon>Gunneridae</taxon>
        <taxon>Pentapetalae</taxon>
        <taxon>rosids</taxon>
        <taxon>fabids</taxon>
        <taxon>Cucurbitales</taxon>
        <taxon>Cucurbitaceae</taxon>
        <taxon>Benincaseae</taxon>
        <taxon>Cucumis</taxon>
    </lineage>
</organism>
<keyword evidence="2" id="KW-0695">RNA-directed DNA polymerase</keyword>
<dbReference type="AlphaFoldDB" id="A0A5A7UI81"/>
<dbReference type="GO" id="GO:0003964">
    <property type="term" value="F:RNA-directed DNA polymerase activity"/>
    <property type="evidence" value="ECO:0007669"/>
    <property type="project" value="UniProtKB-KW"/>
</dbReference>